<accession>A0A0K0E959</accession>
<keyword evidence="1" id="KW-1133">Transmembrane helix</keyword>
<evidence type="ECO:0000256" key="1">
    <source>
        <dbReference type="SAM" id="Phobius"/>
    </source>
</evidence>
<reference evidence="3" key="1">
    <citation type="submission" date="2015-08" db="UniProtKB">
        <authorList>
            <consortium name="WormBaseParasite"/>
        </authorList>
    </citation>
    <scope>IDENTIFICATION</scope>
</reference>
<dbReference type="WBParaSite" id="TCONS_00002876.p1">
    <property type="protein sequence ID" value="TCONS_00002876.p1"/>
    <property type="gene ID" value="XLOC_002669"/>
</dbReference>
<keyword evidence="1" id="KW-0812">Transmembrane</keyword>
<feature type="transmembrane region" description="Helical" evidence="1">
    <location>
        <begin position="86"/>
        <end position="104"/>
    </location>
</feature>
<feature type="transmembrane region" description="Helical" evidence="1">
    <location>
        <begin position="28"/>
        <end position="47"/>
    </location>
</feature>
<evidence type="ECO:0000313" key="3">
    <source>
        <dbReference type="WBParaSite" id="SSTP_0000604300.1"/>
    </source>
</evidence>
<feature type="transmembrane region" description="Helical" evidence="1">
    <location>
        <begin position="227"/>
        <end position="247"/>
    </location>
</feature>
<dbReference type="Proteomes" id="UP000035681">
    <property type="component" value="Unplaced"/>
</dbReference>
<evidence type="ECO:0000313" key="2">
    <source>
        <dbReference type="Proteomes" id="UP000035681"/>
    </source>
</evidence>
<keyword evidence="1" id="KW-0472">Membrane</keyword>
<name>A0A0K0E959_STRER</name>
<sequence>MLWSLFNNHSNEVMIQDSRYLKTIFSKLSIFFIIIIGGITNIIIYILTKEYTNSRAICLINDLLPPALDYHKIAMPIALLCRSIEFSLIINFLQLFFSIVAIYASLKKRKILFIIVYNFIFVFIIFGSIFLVLVTIIAIKKLILKSTFTLFLTLFYNDDEFCLVIEPILNCKQYSIELIGENYFNLTKLHSSKDIIEIKCGIRSIDIKTSSNDCIEYLANVTLHNTWIIHLSIIYILFFIILIIQMLRFISCKNNNELFWNLVRSTRNSLQNTDVERKNNNIVYENNNNQNSSAQEMEMITFYLQDKTYINDENSDYL</sequence>
<feature type="transmembrane region" description="Helical" evidence="1">
    <location>
        <begin position="111"/>
        <end position="139"/>
    </location>
</feature>
<keyword evidence="2" id="KW-1185">Reference proteome</keyword>
<proteinExistence type="predicted"/>
<dbReference type="AlphaFoldDB" id="A0A0K0E959"/>
<dbReference type="WBParaSite" id="SSTP_0000604300.1">
    <property type="protein sequence ID" value="SSTP_0000604300.1"/>
    <property type="gene ID" value="SSTP_0000604300"/>
</dbReference>
<evidence type="ECO:0000313" key="4">
    <source>
        <dbReference type="WBParaSite" id="TCONS_00002876.p1"/>
    </source>
</evidence>
<organism evidence="3">
    <name type="scientific">Strongyloides stercoralis</name>
    <name type="common">Threadworm</name>
    <dbReference type="NCBI Taxonomy" id="6248"/>
    <lineage>
        <taxon>Eukaryota</taxon>
        <taxon>Metazoa</taxon>
        <taxon>Ecdysozoa</taxon>
        <taxon>Nematoda</taxon>
        <taxon>Chromadorea</taxon>
        <taxon>Rhabditida</taxon>
        <taxon>Tylenchina</taxon>
        <taxon>Panagrolaimomorpha</taxon>
        <taxon>Strongyloidoidea</taxon>
        <taxon>Strongyloididae</taxon>
        <taxon>Strongyloides</taxon>
    </lineage>
</organism>
<protein>
    <submittedName>
        <fullName evidence="4">G-protein coupled receptors family 1 profile domain-containing protein</fullName>
    </submittedName>
    <submittedName>
        <fullName evidence="3">G_PROTEIN_RECEP_F1_2 domain-containing protein</fullName>
    </submittedName>
</protein>